<keyword evidence="4" id="KW-0479">Metal-binding</keyword>
<gene>
    <name evidence="13" type="ORF">BIP78_0191</name>
</gene>
<dbReference type="GO" id="GO:0051536">
    <property type="term" value="F:iron-sulfur cluster binding"/>
    <property type="evidence" value="ECO:0007669"/>
    <property type="project" value="UniProtKB-KW"/>
</dbReference>
<keyword evidence="8" id="KW-0411">Iron-sulfur</keyword>
<dbReference type="Proteomes" id="UP000287233">
    <property type="component" value="Chromosome"/>
</dbReference>
<sequence length="288" mass="30717">MAELNGEKYLADVEIAWCPGCGNFAIRKSLARALAQVDLPPHKVVLVTGIGQAAKIAHYVNLNGFNGLHGRTIAAAAGVKLARPDLTVIAESGDGDLYGEGGNHLVHNIRRNVDLTVIAHDNRVYGLTKGQASPTAPRGYRTRAQPAGSPSAPLNPLALAVAVGAPFVAQAFSGEIERTADLIAQGIRHKGFALVNVLHPCPSWNRVQTFAWYRERLVHLEERGHDPTDRAAAFAVAIGSGEEIPIGVVYRTERPTFADGHPVLAGDPVGLRPLPSPEDVRPILEGFL</sequence>
<dbReference type="SUPFAM" id="SSF52518">
    <property type="entry name" value="Thiamin diphosphate-binding fold (THDP-binding)"/>
    <property type="match status" value="1"/>
</dbReference>
<dbReference type="KEGG" id="bih:BIP78_0191"/>
<evidence type="ECO:0000256" key="2">
    <source>
        <dbReference type="ARBA" id="ARBA00001964"/>
    </source>
</evidence>
<evidence type="ECO:0000256" key="8">
    <source>
        <dbReference type="ARBA" id="ARBA00023014"/>
    </source>
</evidence>
<evidence type="ECO:0000256" key="5">
    <source>
        <dbReference type="ARBA" id="ARBA00022842"/>
    </source>
</evidence>
<dbReference type="Gene3D" id="3.40.50.970">
    <property type="match status" value="1"/>
</dbReference>
<dbReference type="EMBL" id="CP034928">
    <property type="protein sequence ID" value="QAA75959.1"/>
    <property type="molecule type" value="Genomic_DNA"/>
</dbReference>
<dbReference type="PANTHER" id="PTHR48084">
    <property type="entry name" value="2-OXOGLUTARATE OXIDOREDUCTASE SUBUNIT KORB-RELATED"/>
    <property type="match status" value="1"/>
</dbReference>
<evidence type="ECO:0000259" key="11">
    <source>
        <dbReference type="Pfam" id="PF02775"/>
    </source>
</evidence>
<name>A0A410FRW1_BIPS1</name>
<protein>
    <submittedName>
        <fullName evidence="13">2-oxoglutarate/2-oxoacid ferredoxin oxidoreductase, beta subunit</fullName>
    </submittedName>
</protein>
<evidence type="ECO:0000256" key="7">
    <source>
        <dbReference type="ARBA" id="ARBA00023004"/>
    </source>
</evidence>
<organism evidence="13 14">
    <name type="scientific">Bipolaricaulis sibiricus</name>
    <dbReference type="NCBI Taxonomy" id="2501609"/>
    <lineage>
        <taxon>Bacteria</taxon>
        <taxon>Candidatus Bipolaricaulota</taxon>
        <taxon>Candidatus Bipolaricaulia</taxon>
        <taxon>Candidatus Bipolaricaulales</taxon>
        <taxon>Candidatus Bipolaricaulaceae</taxon>
        <taxon>Candidatus Bipolaricaulis</taxon>
    </lineage>
</organism>
<keyword evidence="9" id="KW-0786">Thiamine pyrophosphate</keyword>
<dbReference type="InterPro" id="IPR032686">
    <property type="entry name" value="PFO_beta_C"/>
</dbReference>
<keyword evidence="7" id="KW-0408">Iron</keyword>
<dbReference type="GO" id="GO:0016625">
    <property type="term" value="F:oxidoreductase activity, acting on the aldehyde or oxo group of donors, iron-sulfur protein as acceptor"/>
    <property type="evidence" value="ECO:0007669"/>
    <property type="project" value="UniProtKB-ARBA"/>
</dbReference>
<dbReference type="NCBIfam" id="TIGR02177">
    <property type="entry name" value="PorB_KorB"/>
    <property type="match status" value="1"/>
</dbReference>
<keyword evidence="6" id="KW-0560">Oxidoreductase</keyword>
<dbReference type="CDD" id="cd03375">
    <property type="entry name" value="TPP_OGFOR"/>
    <property type="match status" value="1"/>
</dbReference>
<dbReference type="PANTHER" id="PTHR48084:SF4">
    <property type="entry name" value="2-OXOGLUTARATE OXIDOREDUCTASE SUBUNIT KORB"/>
    <property type="match status" value="1"/>
</dbReference>
<comment type="cofactor">
    <cofactor evidence="3">
        <name>[4Fe-4S] cluster</name>
        <dbReference type="ChEBI" id="CHEBI:49883"/>
    </cofactor>
</comment>
<dbReference type="InterPro" id="IPR051457">
    <property type="entry name" value="2-oxoacid:Fd_oxidoreductase"/>
</dbReference>
<comment type="cofactor">
    <cofactor evidence="1">
        <name>Mg(2+)</name>
        <dbReference type="ChEBI" id="CHEBI:18420"/>
    </cofactor>
</comment>
<feature type="domain" description="Pyruvate ferredoxin oxidoreductase beta subunit C-terminal" evidence="12">
    <location>
        <begin position="201"/>
        <end position="264"/>
    </location>
</feature>
<accession>A0A410FRW1</accession>
<dbReference type="AlphaFoldDB" id="A0A410FRW1"/>
<evidence type="ECO:0000256" key="9">
    <source>
        <dbReference type="ARBA" id="ARBA00023052"/>
    </source>
</evidence>
<dbReference type="Pfam" id="PF12367">
    <property type="entry name" value="PFO_beta_C"/>
    <property type="match status" value="1"/>
</dbReference>
<feature type="region of interest" description="Disordered" evidence="10">
    <location>
        <begin position="128"/>
        <end position="149"/>
    </location>
</feature>
<evidence type="ECO:0000259" key="12">
    <source>
        <dbReference type="Pfam" id="PF12367"/>
    </source>
</evidence>
<comment type="cofactor">
    <cofactor evidence="2">
        <name>thiamine diphosphate</name>
        <dbReference type="ChEBI" id="CHEBI:58937"/>
    </cofactor>
</comment>
<feature type="domain" description="Thiamine pyrophosphate enzyme TPP-binding" evidence="11">
    <location>
        <begin position="54"/>
        <end position="197"/>
    </location>
</feature>
<evidence type="ECO:0000256" key="10">
    <source>
        <dbReference type="SAM" id="MobiDB-lite"/>
    </source>
</evidence>
<dbReference type="GO" id="GO:0046872">
    <property type="term" value="F:metal ion binding"/>
    <property type="evidence" value="ECO:0007669"/>
    <property type="project" value="UniProtKB-KW"/>
</dbReference>
<evidence type="ECO:0000256" key="3">
    <source>
        <dbReference type="ARBA" id="ARBA00001966"/>
    </source>
</evidence>
<dbReference type="GO" id="GO:0030976">
    <property type="term" value="F:thiamine pyrophosphate binding"/>
    <property type="evidence" value="ECO:0007669"/>
    <property type="project" value="InterPro"/>
</dbReference>
<evidence type="ECO:0000313" key="13">
    <source>
        <dbReference type="EMBL" id="QAA75959.1"/>
    </source>
</evidence>
<evidence type="ECO:0000256" key="6">
    <source>
        <dbReference type="ARBA" id="ARBA00023002"/>
    </source>
</evidence>
<dbReference type="Pfam" id="PF02775">
    <property type="entry name" value="TPP_enzyme_C"/>
    <property type="match status" value="1"/>
</dbReference>
<evidence type="ECO:0000313" key="14">
    <source>
        <dbReference type="Proteomes" id="UP000287233"/>
    </source>
</evidence>
<dbReference type="GO" id="GO:0045333">
    <property type="term" value="P:cellular respiration"/>
    <property type="evidence" value="ECO:0007669"/>
    <property type="project" value="UniProtKB-ARBA"/>
</dbReference>
<dbReference type="InterPro" id="IPR011766">
    <property type="entry name" value="TPP_enzyme_TPP-bd"/>
</dbReference>
<evidence type="ECO:0000256" key="4">
    <source>
        <dbReference type="ARBA" id="ARBA00022723"/>
    </source>
</evidence>
<dbReference type="InterPro" id="IPR011896">
    <property type="entry name" value="OFOB"/>
</dbReference>
<proteinExistence type="predicted"/>
<evidence type="ECO:0000256" key="1">
    <source>
        <dbReference type="ARBA" id="ARBA00001946"/>
    </source>
</evidence>
<reference evidence="14" key="1">
    <citation type="submission" date="2018-12" db="EMBL/GenBank/DDBJ databases">
        <title>Complete genome sequence of an uncultured bacterium of the candidate phylum Bipolaricaulota.</title>
        <authorList>
            <person name="Kadnikov V.V."/>
            <person name="Mardanov A.V."/>
            <person name="Beletsky A.V."/>
            <person name="Frank Y.A."/>
            <person name="Karnachuk O.V."/>
            <person name="Ravin N.V."/>
        </authorList>
    </citation>
    <scope>NUCLEOTIDE SEQUENCE [LARGE SCALE GENOMIC DNA]</scope>
</reference>
<dbReference type="InterPro" id="IPR029061">
    <property type="entry name" value="THDP-binding"/>
</dbReference>
<keyword evidence="5" id="KW-0460">Magnesium</keyword>